<dbReference type="PANTHER" id="PTHR42339:SF1">
    <property type="entry name" value="HISTONE H1"/>
    <property type="match status" value="1"/>
</dbReference>
<name>A0A4S8S813_AURPU</name>
<evidence type="ECO:0000313" key="3">
    <source>
        <dbReference type="EMBL" id="THV66401.1"/>
    </source>
</evidence>
<dbReference type="EMBL" id="QZAF01000531">
    <property type="protein sequence ID" value="THV66401.1"/>
    <property type="molecule type" value="Genomic_DNA"/>
</dbReference>
<evidence type="ECO:0000313" key="4">
    <source>
        <dbReference type="Proteomes" id="UP000304951"/>
    </source>
</evidence>
<dbReference type="Pfam" id="PF24852">
    <property type="entry name" value="DUF7726"/>
    <property type="match status" value="2"/>
</dbReference>
<dbReference type="AlphaFoldDB" id="A0A4S8S813"/>
<reference evidence="3 4" key="1">
    <citation type="submission" date="2018-10" db="EMBL/GenBank/DDBJ databases">
        <title>Fifty Aureobasidium pullulans genomes reveal a recombining polyextremotolerant generalist.</title>
        <authorList>
            <person name="Gostincar C."/>
            <person name="Turk M."/>
            <person name="Zajc J."/>
            <person name="Gunde-Cimerman N."/>
        </authorList>
    </citation>
    <scope>NUCLEOTIDE SEQUENCE [LARGE SCALE GENOMIC DNA]</scope>
    <source>
        <strain evidence="3 4">EXF-11900</strain>
    </source>
</reference>
<gene>
    <name evidence="3" type="ORF">D6D28_08391</name>
</gene>
<protein>
    <recommendedName>
        <fullName evidence="2">DUF7726 domain-containing protein</fullName>
    </recommendedName>
</protein>
<feature type="domain" description="DUF7726" evidence="2">
    <location>
        <begin position="173"/>
        <end position="254"/>
    </location>
</feature>
<feature type="domain" description="DUF7726" evidence="2">
    <location>
        <begin position="53"/>
        <end position="123"/>
    </location>
</feature>
<proteinExistence type="predicted"/>
<dbReference type="Proteomes" id="UP000304951">
    <property type="component" value="Unassembled WGS sequence"/>
</dbReference>
<dbReference type="PANTHER" id="PTHR42339">
    <property type="entry name" value="HISTONE H1"/>
    <property type="match status" value="1"/>
</dbReference>
<dbReference type="InterPro" id="IPR056143">
    <property type="entry name" value="DUF7726"/>
</dbReference>
<evidence type="ECO:0000259" key="2">
    <source>
        <dbReference type="Pfam" id="PF24852"/>
    </source>
</evidence>
<comment type="caution">
    <text evidence="3">The sequence shown here is derived from an EMBL/GenBank/DDBJ whole genome shotgun (WGS) entry which is preliminary data.</text>
</comment>
<organism evidence="3 4">
    <name type="scientific">Aureobasidium pullulans</name>
    <name type="common">Black yeast</name>
    <name type="synonym">Pullularia pullulans</name>
    <dbReference type="NCBI Taxonomy" id="5580"/>
    <lineage>
        <taxon>Eukaryota</taxon>
        <taxon>Fungi</taxon>
        <taxon>Dikarya</taxon>
        <taxon>Ascomycota</taxon>
        <taxon>Pezizomycotina</taxon>
        <taxon>Dothideomycetes</taxon>
        <taxon>Dothideomycetidae</taxon>
        <taxon>Dothideales</taxon>
        <taxon>Saccotheciaceae</taxon>
        <taxon>Aureobasidium</taxon>
    </lineage>
</organism>
<evidence type="ECO:0000256" key="1">
    <source>
        <dbReference type="SAM" id="MobiDB-lite"/>
    </source>
</evidence>
<sequence>MDRYLVHSTAPTGNTAEHVAHAQPAQLAGSKRKSTDAPPTIHLDDFDVSEGQVMDSCTVVRGKIKRFLDSGEMRIGQFCDAIGVSQNAYRRFMAEKGQYVGMGCDTYQSAWEFFRKREMAGLKIPTKKQKTAAAAKAGASAAPAKSSTMVGKKDAVTDISSVHLEGEDDDSVEVYDSCDEIRKKINAYLRKPGVTAAQFCRDLRDQYHSEKKPSQIQSGQLTKFRSYKGADTGNTSCVFYAAYVFFEKMRIAEGRPMSKHRQEMESIWGDSGGFNITRGHHRGYLCLGDEKPVQDQFGRIRMV</sequence>
<accession>A0A4S8S813</accession>
<feature type="region of interest" description="Disordered" evidence="1">
    <location>
        <begin position="1"/>
        <end position="40"/>
    </location>
</feature>